<feature type="chain" id="PRO_5019391196" evidence="1">
    <location>
        <begin position="28"/>
        <end position="296"/>
    </location>
</feature>
<evidence type="ECO:0000256" key="1">
    <source>
        <dbReference type="SAM" id="SignalP"/>
    </source>
</evidence>
<proteinExistence type="predicted"/>
<comment type="caution">
    <text evidence="2">The sequence shown here is derived from an EMBL/GenBank/DDBJ whole genome shotgun (WGS) entry which is preliminary data.</text>
</comment>
<feature type="signal peptide" evidence="1">
    <location>
        <begin position="1"/>
        <end position="27"/>
    </location>
</feature>
<keyword evidence="3" id="KW-1185">Reference proteome</keyword>
<keyword evidence="1" id="KW-0732">Signal</keyword>
<sequence>MKPSLTSINTGLSLLLGCLAIAPPANAAASLPEWPLAPAASAAAVATCDATDEKIWVWLPQHGDAPAQAMLQRWQQHPLAALSGCLQYRTYSDAEQLQCTVNGERQHQRCNLPLLPRELLQRHIVFTDAEIGSASAQQIVLPLNANLTVFAHEIAHWLGFADEYQMSPSLAKNYCQGRYEHPSLNVVLTRSKQLSAQELEQLWQRLPWREAIADWRLLGQQQADGKWLLGSASSTEVGLFTSQTCAGVAGVYSWKPVAKLTAMEYHDVNVWPTVYLETARALQRGSRLRNHDDGAE</sequence>
<name>A0A432XG81_9GAMM</name>
<dbReference type="PROSITE" id="PS51257">
    <property type="entry name" value="PROKAR_LIPOPROTEIN"/>
    <property type="match status" value="1"/>
</dbReference>
<evidence type="ECO:0000313" key="3">
    <source>
        <dbReference type="Proteomes" id="UP000286678"/>
    </source>
</evidence>
<protein>
    <submittedName>
        <fullName evidence="2">Uncharacterized protein</fullName>
    </submittedName>
</protein>
<evidence type="ECO:0000313" key="2">
    <source>
        <dbReference type="EMBL" id="RUO47779.1"/>
    </source>
</evidence>
<organism evidence="2 3">
    <name type="scientific">Pseudidiomarina aquimaris</name>
    <dbReference type="NCBI Taxonomy" id="641841"/>
    <lineage>
        <taxon>Bacteria</taxon>
        <taxon>Pseudomonadati</taxon>
        <taxon>Pseudomonadota</taxon>
        <taxon>Gammaproteobacteria</taxon>
        <taxon>Alteromonadales</taxon>
        <taxon>Idiomarinaceae</taxon>
        <taxon>Pseudidiomarina</taxon>
    </lineage>
</organism>
<gene>
    <name evidence="2" type="ORF">CWE21_08030</name>
</gene>
<dbReference type="AlphaFoldDB" id="A0A432XG81"/>
<reference evidence="3" key="1">
    <citation type="journal article" date="2018" name="Front. Microbiol.">
        <title>Genome-Based Analysis Reveals the Taxonomy and Diversity of the Family Idiomarinaceae.</title>
        <authorList>
            <person name="Liu Y."/>
            <person name="Lai Q."/>
            <person name="Shao Z."/>
        </authorList>
    </citation>
    <scope>NUCLEOTIDE SEQUENCE [LARGE SCALE GENOMIC DNA]</scope>
    <source>
        <strain evidence="3">SW15</strain>
    </source>
</reference>
<dbReference type="Proteomes" id="UP000286678">
    <property type="component" value="Unassembled WGS sequence"/>
</dbReference>
<dbReference type="SUPFAM" id="SSF55486">
    <property type="entry name" value="Metalloproteases ('zincins'), catalytic domain"/>
    <property type="match status" value="1"/>
</dbReference>
<accession>A0A432XG81</accession>
<dbReference type="EMBL" id="PIPT01000005">
    <property type="protein sequence ID" value="RUO47779.1"/>
    <property type="molecule type" value="Genomic_DNA"/>
</dbReference>